<dbReference type="HAMAP" id="MF_00244">
    <property type="entry name" value="NaMN_adenylyltr"/>
    <property type="match status" value="1"/>
</dbReference>
<proteinExistence type="inferred from homology"/>
<dbReference type="Gene3D" id="3.40.50.620">
    <property type="entry name" value="HUPs"/>
    <property type="match status" value="1"/>
</dbReference>
<evidence type="ECO:0000256" key="7">
    <source>
        <dbReference type="ARBA" id="ARBA00022741"/>
    </source>
</evidence>
<evidence type="ECO:0000313" key="14">
    <source>
        <dbReference type="Proteomes" id="UP001596150"/>
    </source>
</evidence>
<evidence type="ECO:0000313" key="13">
    <source>
        <dbReference type="EMBL" id="MFC5517541.1"/>
    </source>
</evidence>
<keyword evidence="9 11" id="KW-0520">NAD</keyword>
<comment type="similarity">
    <text evidence="3 11">Belongs to the NadD family.</text>
</comment>
<dbReference type="NCBIfam" id="NF000845">
    <property type="entry name" value="PRK00071.2-4"/>
    <property type="match status" value="1"/>
</dbReference>
<dbReference type="EMBL" id="JBHSML010000011">
    <property type="protein sequence ID" value="MFC5517541.1"/>
    <property type="molecule type" value="Genomic_DNA"/>
</dbReference>
<dbReference type="RefSeq" id="WP_266345761.1">
    <property type="nucleotide sequence ID" value="NZ_JAPKNH010000010.1"/>
</dbReference>
<keyword evidence="7 11" id="KW-0547">Nucleotide-binding</keyword>
<dbReference type="GO" id="GO:0004515">
    <property type="term" value="F:nicotinate-nucleotide adenylyltransferase activity"/>
    <property type="evidence" value="ECO:0007669"/>
    <property type="project" value="UniProtKB-EC"/>
</dbReference>
<dbReference type="EC" id="2.7.7.18" evidence="11"/>
<evidence type="ECO:0000256" key="4">
    <source>
        <dbReference type="ARBA" id="ARBA00022642"/>
    </source>
</evidence>
<dbReference type="NCBIfam" id="TIGR00482">
    <property type="entry name" value="nicotinate (nicotinamide) nucleotide adenylyltransferase"/>
    <property type="match status" value="1"/>
</dbReference>
<evidence type="ECO:0000256" key="10">
    <source>
        <dbReference type="ARBA" id="ARBA00048721"/>
    </source>
</evidence>
<dbReference type="PANTHER" id="PTHR39321:SF3">
    <property type="entry name" value="PHOSPHOPANTETHEINE ADENYLYLTRANSFERASE"/>
    <property type="match status" value="1"/>
</dbReference>
<evidence type="ECO:0000256" key="2">
    <source>
        <dbReference type="ARBA" id="ARBA00005019"/>
    </source>
</evidence>
<evidence type="ECO:0000256" key="11">
    <source>
        <dbReference type="HAMAP-Rule" id="MF_00244"/>
    </source>
</evidence>
<name>A0ABW0PZ30_9HYPH</name>
<dbReference type="InterPro" id="IPR004821">
    <property type="entry name" value="Cyt_trans-like"/>
</dbReference>
<keyword evidence="14" id="KW-1185">Reference proteome</keyword>
<dbReference type="Proteomes" id="UP001596150">
    <property type="component" value="Unassembled WGS sequence"/>
</dbReference>
<dbReference type="SUPFAM" id="SSF52374">
    <property type="entry name" value="Nucleotidylyl transferase"/>
    <property type="match status" value="1"/>
</dbReference>
<feature type="domain" description="Cytidyltransferase-like" evidence="12">
    <location>
        <begin position="34"/>
        <end position="213"/>
    </location>
</feature>
<accession>A0ABW0PZ30</accession>
<evidence type="ECO:0000256" key="5">
    <source>
        <dbReference type="ARBA" id="ARBA00022679"/>
    </source>
</evidence>
<dbReference type="CDD" id="cd02165">
    <property type="entry name" value="NMNAT"/>
    <property type="match status" value="1"/>
</dbReference>
<comment type="function">
    <text evidence="1 11">Catalyzes the reversible adenylation of nicotinate mononucleotide (NaMN) to nicotinic acid adenine dinucleotide (NaAD).</text>
</comment>
<organism evidence="13 14">
    <name type="scientific">Kaistia terrae</name>
    <dbReference type="NCBI Taxonomy" id="537017"/>
    <lineage>
        <taxon>Bacteria</taxon>
        <taxon>Pseudomonadati</taxon>
        <taxon>Pseudomonadota</taxon>
        <taxon>Alphaproteobacteria</taxon>
        <taxon>Hyphomicrobiales</taxon>
        <taxon>Kaistiaceae</taxon>
        <taxon>Kaistia</taxon>
    </lineage>
</organism>
<comment type="catalytic activity">
    <reaction evidence="10 11">
        <text>nicotinate beta-D-ribonucleotide + ATP + H(+) = deamido-NAD(+) + diphosphate</text>
        <dbReference type="Rhea" id="RHEA:22860"/>
        <dbReference type="ChEBI" id="CHEBI:15378"/>
        <dbReference type="ChEBI" id="CHEBI:30616"/>
        <dbReference type="ChEBI" id="CHEBI:33019"/>
        <dbReference type="ChEBI" id="CHEBI:57502"/>
        <dbReference type="ChEBI" id="CHEBI:58437"/>
        <dbReference type="EC" id="2.7.7.18"/>
    </reaction>
</comment>
<sequence>MSRDGADVRAVMQDPALRSALKLPHAAPGQRIGLLGGTFDPPHKGHLTVSLMALRRLELDAIWWLVTPGNPLKDHAPDDLGRRIVAARAMADHPQIHVTAIEATLKTRFTADTLAILSERLPGVNLVWLMGGDNLRQFHRWRHWRRIADLMPIAVYDRPGSTFIAPAAPAAQALRFDRLMERDAARLPTAAPPAWVYLHGPRVALSSTQLRARRNKSAATS</sequence>
<dbReference type="InterPro" id="IPR014729">
    <property type="entry name" value="Rossmann-like_a/b/a_fold"/>
</dbReference>
<evidence type="ECO:0000256" key="9">
    <source>
        <dbReference type="ARBA" id="ARBA00023027"/>
    </source>
</evidence>
<evidence type="ECO:0000256" key="3">
    <source>
        <dbReference type="ARBA" id="ARBA00009014"/>
    </source>
</evidence>
<protein>
    <recommendedName>
        <fullName evidence="11">Probable nicotinate-nucleotide adenylyltransferase</fullName>
        <ecNumber evidence="11">2.7.7.18</ecNumber>
    </recommendedName>
    <alternativeName>
        <fullName evidence="11">Deamido-NAD(+) diphosphorylase</fullName>
    </alternativeName>
    <alternativeName>
        <fullName evidence="11">Deamido-NAD(+) pyrophosphorylase</fullName>
    </alternativeName>
    <alternativeName>
        <fullName evidence="11">Nicotinate mononucleotide adenylyltransferase</fullName>
        <shortName evidence="11">NaMN adenylyltransferase</shortName>
    </alternativeName>
</protein>
<dbReference type="InterPro" id="IPR005248">
    <property type="entry name" value="NadD/NMNAT"/>
</dbReference>
<evidence type="ECO:0000256" key="6">
    <source>
        <dbReference type="ARBA" id="ARBA00022695"/>
    </source>
</evidence>
<comment type="caution">
    <text evidence="13">The sequence shown here is derived from an EMBL/GenBank/DDBJ whole genome shotgun (WGS) entry which is preliminary data.</text>
</comment>
<keyword evidence="8 11" id="KW-0067">ATP-binding</keyword>
<keyword evidence="6 11" id="KW-0548">Nucleotidyltransferase</keyword>
<dbReference type="PANTHER" id="PTHR39321">
    <property type="entry name" value="NICOTINATE-NUCLEOTIDE ADENYLYLTRANSFERASE-RELATED"/>
    <property type="match status" value="1"/>
</dbReference>
<evidence type="ECO:0000259" key="12">
    <source>
        <dbReference type="Pfam" id="PF01467"/>
    </source>
</evidence>
<evidence type="ECO:0000256" key="8">
    <source>
        <dbReference type="ARBA" id="ARBA00022840"/>
    </source>
</evidence>
<dbReference type="NCBIfam" id="NF000843">
    <property type="entry name" value="PRK00071.2-2"/>
    <property type="match status" value="1"/>
</dbReference>
<reference evidence="14" key="1">
    <citation type="journal article" date="2019" name="Int. J. Syst. Evol. Microbiol.">
        <title>The Global Catalogue of Microorganisms (GCM) 10K type strain sequencing project: providing services to taxonomists for standard genome sequencing and annotation.</title>
        <authorList>
            <consortium name="The Broad Institute Genomics Platform"/>
            <consortium name="The Broad Institute Genome Sequencing Center for Infectious Disease"/>
            <person name="Wu L."/>
            <person name="Ma J."/>
        </authorList>
    </citation>
    <scope>NUCLEOTIDE SEQUENCE [LARGE SCALE GENOMIC DNA]</scope>
    <source>
        <strain evidence="14">KACC 12633</strain>
    </source>
</reference>
<keyword evidence="4 11" id="KW-0662">Pyridine nucleotide biosynthesis</keyword>
<comment type="pathway">
    <text evidence="2 11">Cofactor biosynthesis; NAD(+) biosynthesis; deamido-NAD(+) from nicotinate D-ribonucleotide: step 1/1.</text>
</comment>
<keyword evidence="5 11" id="KW-0808">Transferase</keyword>
<dbReference type="Pfam" id="PF01467">
    <property type="entry name" value="CTP_transf_like"/>
    <property type="match status" value="1"/>
</dbReference>
<gene>
    <name evidence="11" type="primary">nadD</name>
    <name evidence="13" type="ORF">ACFPP9_17310</name>
</gene>
<evidence type="ECO:0000256" key="1">
    <source>
        <dbReference type="ARBA" id="ARBA00002324"/>
    </source>
</evidence>